<keyword evidence="2" id="KW-0472">Membrane</keyword>
<name>A0A2B7Y116_9EURO</name>
<evidence type="ECO:0008006" key="5">
    <source>
        <dbReference type="Google" id="ProtNLM"/>
    </source>
</evidence>
<evidence type="ECO:0000256" key="2">
    <source>
        <dbReference type="SAM" id="Phobius"/>
    </source>
</evidence>
<dbReference type="EMBL" id="PDNB01000035">
    <property type="protein sequence ID" value="PGH14397.1"/>
    <property type="molecule type" value="Genomic_DNA"/>
</dbReference>
<feature type="transmembrane region" description="Helical" evidence="2">
    <location>
        <begin position="202"/>
        <end position="224"/>
    </location>
</feature>
<feature type="region of interest" description="Disordered" evidence="1">
    <location>
        <begin position="294"/>
        <end position="368"/>
    </location>
</feature>
<dbReference type="CDD" id="cd12087">
    <property type="entry name" value="TM_EGFR-like"/>
    <property type="match status" value="1"/>
</dbReference>
<dbReference type="InterPro" id="IPR052953">
    <property type="entry name" value="Ser-rich/MCO-related"/>
</dbReference>
<feature type="compositionally biased region" description="Pro residues" evidence="1">
    <location>
        <begin position="359"/>
        <end position="368"/>
    </location>
</feature>
<accession>A0A2B7Y116</accession>
<organism evidence="3 4">
    <name type="scientific">Helicocarpus griseus UAMH5409</name>
    <dbReference type="NCBI Taxonomy" id="1447875"/>
    <lineage>
        <taxon>Eukaryota</taxon>
        <taxon>Fungi</taxon>
        <taxon>Dikarya</taxon>
        <taxon>Ascomycota</taxon>
        <taxon>Pezizomycotina</taxon>
        <taxon>Eurotiomycetes</taxon>
        <taxon>Eurotiomycetidae</taxon>
        <taxon>Onygenales</taxon>
        <taxon>Ajellomycetaceae</taxon>
        <taxon>Helicocarpus</taxon>
    </lineage>
</organism>
<dbReference type="PANTHER" id="PTHR34883:SF8">
    <property type="entry name" value="EXTRACELLULAR SERINE-RICH PROTEIN (AFU_ORTHOLOGUE AFUA_6G00670)"/>
    <property type="match status" value="1"/>
</dbReference>
<evidence type="ECO:0000313" key="3">
    <source>
        <dbReference type="EMBL" id="PGH14397.1"/>
    </source>
</evidence>
<dbReference type="CDD" id="cd00920">
    <property type="entry name" value="Cupredoxin"/>
    <property type="match status" value="1"/>
</dbReference>
<feature type="region of interest" description="Disordered" evidence="1">
    <location>
        <begin position="1"/>
        <end position="37"/>
    </location>
</feature>
<keyword evidence="2" id="KW-1133">Transmembrane helix</keyword>
<dbReference type="AlphaFoldDB" id="A0A2B7Y116"/>
<dbReference type="PANTHER" id="PTHR34883">
    <property type="entry name" value="SERINE-RICH PROTEIN, PUTATIVE-RELATED-RELATED"/>
    <property type="match status" value="1"/>
</dbReference>
<dbReference type="Proteomes" id="UP000223968">
    <property type="component" value="Unassembled WGS sequence"/>
</dbReference>
<keyword evidence="4" id="KW-1185">Reference proteome</keyword>
<keyword evidence="2" id="KW-0812">Transmembrane</keyword>
<sequence length="368" mass="39109">MSKPSFTGDLTPERTLTSTITVESTSSSEPTSTATSTTIREPVFHTVLVAPKQSPHAYVPSSIKAEVGDTIVFEFYPTNHSVAQADYDAPCVPAANPFWSKHFLISSYEQPERWTLRVNHTDPTFFYCTANGSCNVNGMVGAINPNETMTVEHQRQKAIGYPIQVEPGQPIPPEGAGTIGRPESTATSTPSPTPHHSLSSGAIAGIVVGCVVGIGILGALFFLLGRNAIYRKWLQSEDGHNDRTRKWALSGGGFGGWSTAAKSEAGAPPPSEMDRTIVESQPGHMSYMGPDQSPHARHLSGGFGQGSPPPQWGWDNAGASGMVSPMGTKPWEFQKYAPQELSAGGGGSLVELDGGNNHSPPPVSPNMR</sequence>
<feature type="compositionally biased region" description="Low complexity" evidence="1">
    <location>
        <begin position="15"/>
        <end position="37"/>
    </location>
</feature>
<reference evidence="3 4" key="1">
    <citation type="submission" date="2017-10" db="EMBL/GenBank/DDBJ databases">
        <title>Comparative genomics in systemic dimorphic fungi from Ajellomycetaceae.</title>
        <authorList>
            <person name="Munoz J.F."/>
            <person name="Mcewen J.G."/>
            <person name="Clay O.K."/>
            <person name="Cuomo C.A."/>
        </authorList>
    </citation>
    <scope>NUCLEOTIDE SEQUENCE [LARGE SCALE GENOMIC DNA]</scope>
    <source>
        <strain evidence="3 4">UAMH5409</strain>
    </source>
</reference>
<dbReference type="OrthoDB" id="2331100at2759"/>
<evidence type="ECO:0000313" key="4">
    <source>
        <dbReference type="Proteomes" id="UP000223968"/>
    </source>
</evidence>
<evidence type="ECO:0000256" key="1">
    <source>
        <dbReference type="SAM" id="MobiDB-lite"/>
    </source>
</evidence>
<comment type="caution">
    <text evidence="3">The sequence shown here is derived from an EMBL/GenBank/DDBJ whole genome shotgun (WGS) entry which is preliminary data.</text>
</comment>
<dbReference type="STRING" id="1447875.A0A2B7Y116"/>
<protein>
    <recommendedName>
        <fullName evidence="5">Phytocyanin domain-containing protein</fullName>
    </recommendedName>
</protein>
<dbReference type="SUPFAM" id="SSF49503">
    <property type="entry name" value="Cupredoxins"/>
    <property type="match status" value="1"/>
</dbReference>
<feature type="compositionally biased region" description="Low complexity" evidence="1">
    <location>
        <begin position="182"/>
        <end position="197"/>
    </location>
</feature>
<gene>
    <name evidence="3" type="ORF">AJ79_03039</name>
</gene>
<proteinExistence type="predicted"/>
<feature type="region of interest" description="Disordered" evidence="1">
    <location>
        <begin position="163"/>
        <end position="197"/>
    </location>
</feature>
<dbReference type="InterPro" id="IPR008972">
    <property type="entry name" value="Cupredoxin"/>
</dbReference>
<dbReference type="Gene3D" id="2.60.40.420">
    <property type="entry name" value="Cupredoxins - blue copper proteins"/>
    <property type="match status" value="1"/>
</dbReference>